<keyword evidence="1" id="KW-1133">Transmembrane helix</keyword>
<proteinExistence type="predicted"/>
<evidence type="ECO:0000313" key="2">
    <source>
        <dbReference type="EMBL" id="KKK48444.1"/>
    </source>
</evidence>
<accession>A0A0F8Y2Q1</accession>
<organism evidence="2">
    <name type="scientific">marine sediment metagenome</name>
    <dbReference type="NCBI Taxonomy" id="412755"/>
    <lineage>
        <taxon>unclassified sequences</taxon>
        <taxon>metagenomes</taxon>
        <taxon>ecological metagenomes</taxon>
    </lineage>
</organism>
<keyword evidence="1" id="KW-0812">Transmembrane</keyword>
<comment type="caution">
    <text evidence="2">The sequence shown here is derived from an EMBL/GenBank/DDBJ whole genome shotgun (WGS) entry which is preliminary data.</text>
</comment>
<reference evidence="2" key="1">
    <citation type="journal article" date="2015" name="Nature">
        <title>Complex archaea that bridge the gap between prokaryotes and eukaryotes.</title>
        <authorList>
            <person name="Spang A."/>
            <person name="Saw J.H."/>
            <person name="Jorgensen S.L."/>
            <person name="Zaremba-Niedzwiedzka K."/>
            <person name="Martijn J."/>
            <person name="Lind A.E."/>
            <person name="van Eijk R."/>
            <person name="Schleper C."/>
            <person name="Guy L."/>
            <person name="Ettema T.J."/>
        </authorList>
    </citation>
    <scope>NUCLEOTIDE SEQUENCE</scope>
</reference>
<sequence>MNNDDPLDGLLLIITRVFLGAWLFDIVYDVFAPENFPHFTYWTAVLIVLLFLFIVGAVRGKRKGD</sequence>
<dbReference type="EMBL" id="LAZR01069061">
    <property type="protein sequence ID" value="KKK48444.1"/>
    <property type="molecule type" value="Genomic_DNA"/>
</dbReference>
<feature type="transmembrane region" description="Helical" evidence="1">
    <location>
        <begin position="7"/>
        <end position="27"/>
    </location>
</feature>
<dbReference type="AlphaFoldDB" id="A0A0F8Y2Q1"/>
<evidence type="ECO:0000256" key="1">
    <source>
        <dbReference type="SAM" id="Phobius"/>
    </source>
</evidence>
<gene>
    <name evidence="2" type="ORF">LCGC14_3145080</name>
</gene>
<feature type="transmembrane region" description="Helical" evidence="1">
    <location>
        <begin position="39"/>
        <end position="58"/>
    </location>
</feature>
<name>A0A0F8Y2Q1_9ZZZZ</name>
<protein>
    <submittedName>
        <fullName evidence="2">Uncharacterized protein</fullName>
    </submittedName>
</protein>
<keyword evidence="1" id="KW-0472">Membrane</keyword>